<dbReference type="Proteomes" id="UP000199729">
    <property type="component" value="Chromosome"/>
</dbReference>
<dbReference type="CDD" id="cd00090">
    <property type="entry name" value="HTH_ARSR"/>
    <property type="match status" value="1"/>
</dbReference>
<keyword evidence="2" id="KW-0238">DNA-binding</keyword>
<organism evidence="5 6">
    <name type="scientific">Vitreoscilla filiformis</name>
    <dbReference type="NCBI Taxonomy" id="63"/>
    <lineage>
        <taxon>Bacteria</taxon>
        <taxon>Pseudomonadati</taxon>
        <taxon>Pseudomonadota</taxon>
        <taxon>Betaproteobacteria</taxon>
        <taxon>Neisseriales</taxon>
        <taxon>Neisseriaceae</taxon>
        <taxon>Vitreoscilla</taxon>
    </lineage>
</organism>
<dbReference type="NCBIfam" id="NF033788">
    <property type="entry name" value="HTH_metalloreg"/>
    <property type="match status" value="1"/>
</dbReference>
<keyword evidence="1" id="KW-0805">Transcription regulation</keyword>
<dbReference type="InterPro" id="IPR011991">
    <property type="entry name" value="ArsR-like_HTH"/>
</dbReference>
<dbReference type="PANTHER" id="PTHR43132">
    <property type="entry name" value="ARSENICAL RESISTANCE OPERON REPRESSOR ARSR-RELATED"/>
    <property type="match status" value="1"/>
</dbReference>
<dbReference type="Pfam" id="PF01022">
    <property type="entry name" value="HTH_5"/>
    <property type="match status" value="1"/>
</dbReference>
<dbReference type="EMBL" id="CP022423">
    <property type="protein sequence ID" value="ASM76764.1"/>
    <property type="molecule type" value="Genomic_DNA"/>
</dbReference>
<evidence type="ECO:0000259" key="4">
    <source>
        <dbReference type="PROSITE" id="PS50987"/>
    </source>
</evidence>
<dbReference type="GO" id="GO:0003677">
    <property type="term" value="F:DNA binding"/>
    <property type="evidence" value="ECO:0007669"/>
    <property type="project" value="UniProtKB-KW"/>
</dbReference>
<dbReference type="SUPFAM" id="SSF46785">
    <property type="entry name" value="Winged helix' DNA-binding domain"/>
    <property type="match status" value="1"/>
</dbReference>
<keyword evidence="3" id="KW-0804">Transcription</keyword>
<gene>
    <name evidence="5" type="ORF">VITFI_CDS0986</name>
</gene>
<evidence type="ECO:0000256" key="1">
    <source>
        <dbReference type="ARBA" id="ARBA00023015"/>
    </source>
</evidence>
<accession>A0A221KCJ7</accession>
<feature type="domain" description="HTH arsR-type" evidence="4">
    <location>
        <begin position="1"/>
        <end position="91"/>
    </location>
</feature>
<dbReference type="PRINTS" id="PR00778">
    <property type="entry name" value="HTHARSR"/>
</dbReference>
<dbReference type="PROSITE" id="PS50987">
    <property type="entry name" value="HTH_ARSR_2"/>
    <property type="match status" value="1"/>
</dbReference>
<protein>
    <submittedName>
        <fullName evidence="5">ArsR family transcriptional regulator</fullName>
    </submittedName>
</protein>
<dbReference type="InterPro" id="IPR036390">
    <property type="entry name" value="WH_DNA-bd_sf"/>
</dbReference>
<dbReference type="Gene3D" id="1.10.10.10">
    <property type="entry name" value="Winged helix-like DNA-binding domain superfamily/Winged helix DNA-binding domain"/>
    <property type="match status" value="1"/>
</dbReference>
<evidence type="ECO:0000256" key="3">
    <source>
        <dbReference type="ARBA" id="ARBA00023163"/>
    </source>
</evidence>
<dbReference type="PANTHER" id="PTHR43132:SF2">
    <property type="entry name" value="ARSENICAL RESISTANCE OPERON REPRESSOR ARSR-RELATED"/>
    <property type="match status" value="1"/>
</dbReference>
<reference evidence="5 6" key="1">
    <citation type="submission" date="2017-07" db="EMBL/GenBank/DDBJ databases">
        <title>Complete Genome Sequence of the cosmetic ferment Vitreoscilla filiformis (ATCC15551).</title>
        <authorList>
            <person name="Contreras S."/>
            <person name="Sagory-Zalkind P."/>
            <person name="Blanquart H."/>
            <person name="Iltis A."/>
            <person name="Morand S.C."/>
        </authorList>
    </citation>
    <scope>NUCLEOTIDE SEQUENCE [LARGE SCALE GENOMIC DNA]</scope>
    <source>
        <strain evidence="5 6">ATCC 15551</strain>
    </source>
</reference>
<dbReference type="AlphaFoldDB" id="A0A221KCJ7"/>
<evidence type="ECO:0000256" key="2">
    <source>
        <dbReference type="ARBA" id="ARBA00023125"/>
    </source>
</evidence>
<dbReference type="InterPro" id="IPR001845">
    <property type="entry name" value="HTH_ArsR_DNA-bd_dom"/>
</dbReference>
<dbReference type="KEGG" id="vff:VITFI_CDS0986"/>
<sequence>MFERAAELFGLLATPVRLRIVAALLQGERNVSQLTEGLGAAQPTLSQHLATLYHCGLVSRRRLGAQVLYSIADERRPVLERLMSASPLAGLNFCTPSP</sequence>
<keyword evidence="6" id="KW-1185">Reference proteome</keyword>
<name>A0A221KCJ7_VITFI</name>
<dbReference type="SMART" id="SM00418">
    <property type="entry name" value="HTH_ARSR"/>
    <property type="match status" value="1"/>
</dbReference>
<evidence type="ECO:0000313" key="5">
    <source>
        <dbReference type="EMBL" id="ASM76764.1"/>
    </source>
</evidence>
<evidence type="ECO:0000313" key="6">
    <source>
        <dbReference type="Proteomes" id="UP000199729"/>
    </source>
</evidence>
<dbReference type="InterPro" id="IPR051011">
    <property type="entry name" value="Metal_resp_trans_reg"/>
</dbReference>
<dbReference type="InterPro" id="IPR036388">
    <property type="entry name" value="WH-like_DNA-bd_sf"/>
</dbReference>
<dbReference type="GO" id="GO:0003700">
    <property type="term" value="F:DNA-binding transcription factor activity"/>
    <property type="evidence" value="ECO:0007669"/>
    <property type="project" value="InterPro"/>
</dbReference>
<proteinExistence type="predicted"/>